<dbReference type="Proteomes" id="UP000292262">
    <property type="component" value="Unassembled WGS sequence"/>
</dbReference>
<evidence type="ECO:0000256" key="3">
    <source>
        <dbReference type="ARBA" id="ARBA00007686"/>
    </source>
</evidence>
<evidence type="ECO:0000313" key="14">
    <source>
        <dbReference type="Proteomes" id="UP000292262"/>
    </source>
</evidence>
<evidence type="ECO:0000256" key="7">
    <source>
        <dbReference type="ARBA" id="ARBA00023268"/>
    </source>
</evidence>
<dbReference type="AlphaFoldDB" id="A0A4Q7PEM1"/>
<evidence type="ECO:0000256" key="8">
    <source>
        <dbReference type="PIRSR" id="PIRSR036684-1"/>
    </source>
</evidence>
<name>A0A4Q7PEM1_9FLAO</name>
<dbReference type="PIRSF" id="PIRSF036684">
    <property type="entry name" value="ME_PTA"/>
    <property type="match status" value="1"/>
</dbReference>
<accession>A0A4Q7PEM1</accession>
<dbReference type="Gene3D" id="3.40.50.10380">
    <property type="entry name" value="Malic enzyme, N-terminal domain"/>
    <property type="match status" value="1"/>
</dbReference>
<dbReference type="GO" id="GO:0004470">
    <property type="term" value="F:malic enzyme activity"/>
    <property type="evidence" value="ECO:0007669"/>
    <property type="project" value="InterPro"/>
</dbReference>
<evidence type="ECO:0000256" key="1">
    <source>
        <dbReference type="ARBA" id="ARBA00001936"/>
    </source>
</evidence>
<dbReference type="InterPro" id="IPR051674">
    <property type="entry name" value="Malate_Decarboxylase"/>
</dbReference>
<comment type="cofactor">
    <cofactor evidence="2">
        <name>Mg(2+)</name>
        <dbReference type="ChEBI" id="CHEBI:18420"/>
    </cofactor>
</comment>
<evidence type="ECO:0000313" key="13">
    <source>
        <dbReference type="EMBL" id="RZS98864.1"/>
    </source>
</evidence>
<dbReference type="Gene3D" id="3.40.50.720">
    <property type="entry name" value="NAD(P)-binding Rossmann-like Domain"/>
    <property type="match status" value="1"/>
</dbReference>
<evidence type="ECO:0000256" key="2">
    <source>
        <dbReference type="ARBA" id="ARBA00001946"/>
    </source>
</evidence>
<feature type="binding site" evidence="10">
    <location>
        <position position="287"/>
    </location>
    <ligand>
        <name>a divalent metal cation</name>
        <dbReference type="ChEBI" id="CHEBI:60240"/>
    </ligand>
</feature>
<comment type="caution">
    <text evidence="13">The sequence shown here is derived from an EMBL/GenBank/DDBJ whole genome shotgun (WGS) entry which is preliminary data.</text>
</comment>
<evidence type="ECO:0000259" key="11">
    <source>
        <dbReference type="SMART" id="SM00919"/>
    </source>
</evidence>
<comment type="similarity">
    <text evidence="3">In the N-terminal section; belongs to the malic enzymes family.</text>
</comment>
<feature type="binding site" evidence="9">
    <location>
        <position position="138"/>
    </location>
    <ligand>
        <name>a divalent metal cation</name>
        <dbReference type="ChEBI" id="CHEBI:60240"/>
    </ligand>
</feature>
<feature type="binding site" evidence="10">
    <location>
        <position position="163"/>
    </location>
    <ligand>
        <name>a divalent metal cation</name>
        <dbReference type="ChEBI" id="CHEBI:60240"/>
    </ligand>
</feature>
<keyword evidence="7" id="KW-0511">Multifunctional enzyme</keyword>
<evidence type="ECO:0000256" key="4">
    <source>
        <dbReference type="ARBA" id="ARBA00008756"/>
    </source>
</evidence>
<organism evidence="13 14">
    <name type="scientific">Aquimarina brevivitae</name>
    <dbReference type="NCBI Taxonomy" id="323412"/>
    <lineage>
        <taxon>Bacteria</taxon>
        <taxon>Pseudomonadati</taxon>
        <taxon>Bacteroidota</taxon>
        <taxon>Flavobacteriia</taxon>
        <taxon>Flavobacteriales</taxon>
        <taxon>Flavobacteriaceae</taxon>
        <taxon>Aquimarina</taxon>
    </lineage>
</organism>
<dbReference type="SUPFAM" id="SSF51735">
    <property type="entry name" value="NAD(P)-binding Rossmann-fold domains"/>
    <property type="match status" value="1"/>
</dbReference>
<feature type="binding site" evidence="10">
    <location>
        <begin position="77"/>
        <end position="84"/>
    </location>
    <ligand>
        <name>NADP(+)</name>
        <dbReference type="ChEBI" id="CHEBI:58349"/>
    </ligand>
</feature>
<keyword evidence="5 9" id="KW-0479">Metal-binding</keyword>
<dbReference type="OrthoDB" id="9805787at2"/>
<evidence type="ECO:0000256" key="5">
    <source>
        <dbReference type="ARBA" id="ARBA00022723"/>
    </source>
</evidence>
<dbReference type="Gene3D" id="3.40.50.10750">
    <property type="entry name" value="Isocitrate/Isopropylmalate dehydrogenase-like"/>
    <property type="match status" value="1"/>
</dbReference>
<dbReference type="InterPro" id="IPR036291">
    <property type="entry name" value="NAD(P)-bd_dom_sf"/>
</dbReference>
<feature type="domain" description="Malic enzyme N-terminal" evidence="12">
    <location>
        <begin position="19"/>
        <end position="152"/>
    </location>
</feature>
<feature type="binding site" evidence="9">
    <location>
        <position position="137"/>
    </location>
    <ligand>
        <name>a divalent metal cation</name>
        <dbReference type="ChEBI" id="CHEBI:60240"/>
    </ligand>
</feature>
<dbReference type="SUPFAM" id="SSF53223">
    <property type="entry name" value="Aminoacid dehydrogenase-like, N-terminal domain"/>
    <property type="match status" value="1"/>
</dbReference>
<dbReference type="PANTHER" id="PTHR43237">
    <property type="entry name" value="NADP-DEPENDENT MALIC ENZYME"/>
    <property type="match status" value="1"/>
</dbReference>
<dbReference type="GO" id="GO:0051287">
    <property type="term" value="F:NAD binding"/>
    <property type="evidence" value="ECO:0007669"/>
    <property type="project" value="InterPro"/>
</dbReference>
<dbReference type="CDD" id="cd05311">
    <property type="entry name" value="NAD_bind_2_malic_enz"/>
    <property type="match status" value="1"/>
</dbReference>
<dbReference type="InterPro" id="IPR012302">
    <property type="entry name" value="Malic_NAD-bd"/>
</dbReference>
<dbReference type="SMART" id="SM01274">
    <property type="entry name" value="malic"/>
    <property type="match status" value="1"/>
</dbReference>
<dbReference type="InterPro" id="IPR012188">
    <property type="entry name" value="ME_PTA"/>
</dbReference>
<dbReference type="FunFam" id="3.40.50.720:FF:000095">
    <property type="entry name" value="NADP-dependent malic enzyme"/>
    <property type="match status" value="1"/>
</dbReference>
<proteinExistence type="inferred from homology"/>
<comment type="similarity">
    <text evidence="4">In the C-terminal section; belongs to the phosphate acetyltransferase and butyryltransferase family.</text>
</comment>
<gene>
    <name evidence="13" type="ORF">EV197_0064</name>
</gene>
<dbReference type="GO" id="GO:0016616">
    <property type="term" value="F:oxidoreductase activity, acting on the CH-OH group of donors, NAD or NADP as acceptor"/>
    <property type="evidence" value="ECO:0007669"/>
    <property type="project" value="InterPro"/>
</dbReference>
<feature type="active site" description="Proton acceptor" evidence="8">
    <location>
        <position position="95"/>
    </location>
</feature>
<dbReference type="InterPro" id="IPR012301">
    <property type="entry name" value="Malic_N_dom"/>
</dbReference>
<evidence type="ECO:0000256" key="10">
    <source>
        <dbReference type="PIRSR" id="PIRSR036684-3"/>
    </source>
</evidence>
<dbReference type="InterPro" id="IPR042113">
    <property type="entry name" value="P_AcTrfase_dom1"/>
</dbReference>
<dbReference type="GO" id="GO:0006108">
    <property type="term" value="P:malate metabolic process"/>
    <property type="evidence" value="ECO:0007669"/>
    <property type="project" value="InterPro"/>
</dbReference>
<dbReference type="SUPFAM" id="SSF53659">
    <property type="entry name" value="Isocitrate/Isopropylmalate dehydrogenase-like"/>
    <property type="match status" value="1"/>
</dbReference>
<dbReference type="InterPro" id="IPR002505">
    <property type="entry name" value="PTA_PTB"/>
</dbReference>
<dbReference type="Pfam" id="PF01515">
    <property type="entry name" value="PTA_PTB"/>
    <property type="match status" value="1"/>
</dbReference>
<dbReference type="InterPro" id="IPR015884">
    <property type="entry name" value="Malic_enzyme_CS"/>
</dbReference>
<evidence type="ECO:0000256" key="6">
    <source>
        <dbReference type="ARBA" id="ARBA00023002"/>
    </source>
</evidence>
<dbReference type="PROSITE" id="PS00331">
    <property type="entry name" value="MALIC_ENZYMES"/>
    <property type="match status" value="1"/>
</dbReference>
<evidence type="ECO:0000256" key="9">
    <source>
        <dbReference type="PIRSR" id="PIRSR036684-2"/>
    </source>
</evidence>
<sequence length="769" mass="85124">MSIESKRREALVYHAKPTPGKIKVVPTKKYASQRDLSLAYSPGVAEPCLEIEKDKANAYRYTAKGNLVAVISNGTAVLGLGDIGPEASKPVMEGKGLLFKIFADIDVFDIEVDTKDVDAFIETVKNIAPTFGGINLEDIKAPEAFEIERRLKEELDIPVMHDDQHGTAIISAAALLNALELADKNIEEVKIVVSGAGAAAVSCTRLYKAFGAKDENIVMTDSKGVIRKDRDNLSKEKAEFATDRDLETLEDALKDADVFIGLSMANLVSPEMLNSMAANPIVFAMANPDPEIDYNLAIDTREDIIMATGRSDNPNQVNNVLGFPFIFRGALDVRATAINEEMKMAAVKALAELAKEPVPEQVNIAYGETRLNFGREYIIPKPFDPRLIAKVPPAVAKAAMESGVATEPITDWEKYEDELLERMGNDNKLVRLLLNRAKTDPKKVVFAEADHLDVLKAAQTVNEEGIAHPILLGRRDVILELMKELDFDAEGIVIIDPKSDEEAEHKNYYAKKYWENHKRKGITLYDAQRLLRERNYFAAMMVNEGDADAVVTGYSRSYATVVKPMLDLVGLAKGAARIATMNAMITSKGPLFISDTSINIDPDAKELAKIAQMTARTVEMFGVKPVMAMVSYANFGSSKHPNSKKVRDAVAYLHRYHPNLVVDGELQLDFALNREMRKKKFPFSKLNGQKVNTLVFPNLDSANSNYKLLKELNNSESIGPIMMGMRKPVHILQLGASVDEIINIVAVAVIDAQQKEKRERDYMMMSKEL</sequence>
<keyword evidence="6" id="KW-0560">Oxidoreductase</keyword>
<keyword evidence="14" id="KW-1185">Reference proteome</keyword>
<dbReference type="Pfam" id="PF03949">
    <property type="entry name" value="Malic_M"/>
    <property type="match status" value="1"/>
</dbReference>
<dbReference type="EMBL" id="SGXE01000001">
    <property type="protein sequence ID" value="RZS98864.1"/>
    <property type="molecule type" value="Genomic_DNA"/>
</dbReference>
<dbReference type="FunFam" id="3.40.50.10380:FF:000003">
    <property type="entry name" value="NADP-dependent malic enzyme"/>
    <property type="match status" value="1"/>
</dbReference>
<dbReference type="InterPro" id="IPR045213">
    <property type="entry name" value="Malic_NAD-bd_bact_type"/>
</dbReference>
<dbReference type="GO" id="GO:0046872">
    <property type="term" value="F:metal ion binding"/>
    <property type="evidence" value="ECO:0007669"/>
    <property type="project" value="UniProtKB-KW"/>
</dbReference>
<comment type="cofactor">
    <cofactor evidence="1">
        <name>Mn(2+)</name>
        <dbReference type="ChEBI" id="CHEBI:29035"/>
    </cofactor>
</comment>
<reference evidence="13 14" key="1">
    <citation type="submission" date="2019-02" db="EMBL/GenBank/DDBJ databases">
        <title>Genomic Encyclopedia of Type Strains, Phase IV (KMG-IV): sequencing the most valuable type-strain genomes for metagenomic binning, comparative biology and taxonomic classification.</title>
        <authorList>
            <person name="Goeker M."/>
        </authorList>
    </citation>
    <scope>NUCLEOTIDE SEQUENCE [LARGE SCALE GENOMIC DNA]</scope>
    <source>
        <strain evidence="13 14">DSM 17196</strain>
    </source>
</reference>
<dbReference type="InterPro" id="IPR037062">
    <property type="entry name" value="Malic_N_dom_sf"/>
</dbReference>
<dbReference type="InterPro" id="IPR042112">
    <property type="entry name" value="P_AcTrfase_dom2"/>
</dbReference>
<keyword evidence="10" id="KW-0521">NADP</keyword>
<feature type="domain" description="Malic enzyme NAD-binding" evidence="11">
    <location>
        <begin position="164"/>
        <end position="400"/>
    </location>
</feature>
<dbReference type="GO" id="GO:0016746">
    <property type="term" value="F:acyltransferase activity"/>
    <property type="evidence" value="ECO:0007669"/>
    <property type="project" value="InterPro"/>
</dbReference>
<evidence type="ECO:0000259" key="12">
    <source>
        <dbReference type="SMART" id="SM01274"/>
    </source>
</evidence>
<dbReference type="InterPro" id="IPR046346">
    <property type="entry name" value="Aminoacid_DH-like_N_sf"/>
</dbReference>
<dbReference type="Gene3D" id="3.40.50.10950">
    <property type="match status" value="1"/>
</dbReference>
<dbReference type="Pfam" id="PF00390">
    <property type="entry name" value="malic"/>
    <property type="match status" value="1"/>
</dbReference>
<dbReference type="PANTHER" id="PTHR43237:SF4">
    <property type="entry name" value="NADP-DEPENDENT MALIC ENZYME"/>
    <property type="match status" value="1"/>
</dbReference>
<dbReference type="RefSeq" id="WP_130284742.1">
    <property type="nucleotide sequence ID" value="NZ_SGXE01000001.1"/>
</dbReference>
<dbReference type="SMART" id="SM00919">
    <property type="entry name" value="Malic_M"/>
    <property type="match status" value="1"/>
</dbReference>
<protein>
    <submittedName>
        <fullName evidence="13">Allosteric NADP-dependent malic enzyme</fullName>
    </submittedName>
</protein>